<organism evidence="1 2">
    <name type="scientific">Streptomyces cinnabarinus</name>
    <dbReference type="NCBI Taxonomy" id="67287"/>
    <lineage>
        <taxon>Bacteria</taxon>
        <taxon>Bacillati</taxon>
        <taxon>Actinomycetota</taxon>
        <taxon>Actinomycetes</taxon>
        <taxon>Kitasatosporales</taxon>
        <taxon>Streptomycetaceae</taxon>
        <taxon>Streptomyces</taxon>
    </lineage>
</organism>
<reference evidence="1" key="1">
    <citation type="submission" date="2022-12" db="EMBL/GenBank/DDBJ databases">
        <authorList>
            <person name="Ruckert C."/>
            <person name="Busche T."/>
            <person name="Kalinowski J."/>
            <person name="Wittmann C."/>
        </authorList>
    </citation>
    <scope>NUCLEOTIDE SEQUENCE</scope>
    <source>
        <strain evidence="1">DSM 40467</strain>
    </source>
</reference>
<evidence type="ECO:0000313" key="1">
    <source>
        <dbReference type="EMBL" id="WAZ26948.1"/>
    </source>
</evidence>
<evidence type="ECO:0000313" key="2">
    <source>
        <dbReference type="Proteomes" id="UP001164439"/>
    </source>
</evidence>
<dbReference type="EMBL" id="CP114413">
    <property type="protein sequence ID" value="WAZ26948.1"/>
    <property type="molecule type" value="Genomic_DNA"/>
</dbReference>
<name>A0ABY7KSF8_9ACTN</name>
<protein>
    <submittedName>
        <fullName evidence="1">Uncharacterized protein</fullName>
    </submittedName>
</protein>
<proteinExistence type="predicted"/>
<gene>
    <name evidence="1" type="ORF">STRCI_008638</name>
</gene>
<dbReference type="Proteomes" id="UP001164439">
    <property type="component" value="Chromosome"/>
</dbReference>
<dbReference type="RefSeq" id="WP_269664435.1">
    <property type="nucleotide sequence ID" value="NZ_CP114413.1"/>
</dbReference>
<accession>A0ABY7KSF8</accession>
<keyword evidence="2" id="KW-1185">Reference proteome</keyword>
<sequence length="107" mass="12023">MSPLSPPLCRHERALHFGALLFGAAATLAALTAHERLRRTPHCGWCATASGRRTSDHDARQCRGYVQERRRERLRDIAHGRTVPETNPWGEAWLTPEEITQQAEADA</sequence>